<proteinExistence type="predicted"/>
<dbReference type="Proteomes" id="UP001596058">
    <property type="component" value="Unassembled WGS sequence"/>
</dbReference>
<comment type="caution">
    <text evidence="1">The sequence shown here is derived from an EMBL/GenBank/DDBJ whole genome shotgun (WGS) entry which is preliminary data.</text>
</comment>
<organism evidence="1 2">
    <name type="scientific">Nonomuraea insulae</name>
    <dbReference type="NCBI Taxonomy" id="1616787"/>
    <lineage>
        <taxon>Bacteria</taxon>
        <taxon>Bacillati</taxon>
        <taxon>Actinomycetota</taxon>
        <taxon>Actinomycetes</taxon>
        <taxon>Streptosporangiales</taxon>
        <taxon>Streptosporangiaceae</taxon>
        <taxon>Nonomuraea</taxon>
    </lineage>
</organism>
<dbReference type="RefSeq" id="WP_379520319.1">
    <property type="nucleotide sequence ID" value="NZ_JBHSPA010000057.1"/>
</dbReference>
<evidence type="ECO:0000313" key="2">
    <source>
        <dbReference type="Proteomes" id="UP001596058"/>
    </source>
</evidence>
<dbReference type="EMBL" id="JBHSPA010000057">
    <property type="protein sequence ID" value="MFC5830837.1"/>
    <property type="molecule type" value="Genomic_DNA"/>
</dbReference>
<evidence type="ECO:0000313" key="1">
    <source>
        <dbReference type="EMBL" id="MFC5830837.1"/>
    </source>
</evidence>
<protein>
    <submittedName>
        <fullName evidence="1">Uncharacterized protein</fullName>
    </submittedName>
</protein>
<sequence>MQFFHDAAKTGAIFDDEHVIAYGGLAPAMRLAERCGLDALVGEQVAITAADGANAPAKVASIVAGMMCWSVLTF</sequence>
<name>A0ABW1CYN6_9ACTN</name>
<gene>
    <name evidence="1" type="ORF">ACFPZ3_43890</name>
</gene>
<reference evidence="2" key="1">
    <citation type="journal article" date="2019" name="Int. J. Syst. Evol. Microbiol.">
        <title>The Global Catalogue of Microorganisms (GCM) 10K type strain sequencing project: providing services to taxonomists for standard genome sequencing and annotation.</title>
        <authorList>
            <consortium name="The Broad Institute Genomics Platform"/>
            <consortium name="The Broad Institute Genome Sequencing Center for Infectious Disease"/>
            <person name="Wu L."/>
            <person name="Ma J."/>
        </authorList>
    </citation>
    <scope>NUCLEOTIDE SEQUENCE [LARGE SCALE GENOMIC DNA]</scope>
    <source>
        <strain evidence="2">CCUG 53903</strain>
    </source>
</reference>
<keyword evidence="2" id="KW-1185">Reference proteome</keyword>
<accession>A0ABW1CYN6</accession>